<name>A0A919NJZ8_9ACTN</name>
<comment type="caution">
    <text evidence="5">The sequence shown here is derived from an EMBL/GenBank/DDBJ whole genome shotgun (WGS) entry which is preliminary data.</text>
</comment>
<dbReference type="SUPFAM" id="SSF52343">
    <property type="entry name" value="Ferredoxin reductase-like, C-terminal NADP-linked domain"/>
    <property type="match status" value="1"/>
</dbReference>
<comment type="cofactor">
    <cofactor evidence="1">
        <name>FAD</name>
        <dbReference type="ChEBI" id="CHEBI:57692"/>
    </cofactor>
</comment>
<accession>A0A919NJZ8</accession>
<dbReference type="RefSeq" id="WP_203803619.1">
    <property type="nucleotide sequence ID" value="NZ_BOMY01000016.1"/>
</dbReference>
<dbReference type="Pfam" id="PF00970">
    <property type="entry name" value="FAD_binding_6"/>
    <property type="match status" value="1"/>
</dbReference>
<keyword evidence="6" id="KW-1185">Reference proteome</keyword>
<sequence>MDGWHAQVLTHDRRGPDVAVFTCRTGVPLPFHAGQHVTIECPYRPWQSRAYAIANAPRLDRTLEFHVRAGGPGGVSAALVRRLKPGDMLRLSEPHGSLALDPYSRRDVIFVAGGTGLAPAKALIDELSRFNRTRWIHLFRGERRGGDFYDRADLERLERRHPWLTVIRATSEEPDENGAQGTVADLLTQHGPWPDHDFYVFGSPSMVESTLHHLDRMGVPADRIRHGAYDLTRADRPARTP</sequence>
<dbReference type="PROSITE" id="PS51384">
    <property type="entry name" value="FAD_FR"/>
    <property type="match status" value="1"/>
</dbReference>
<proteinExistence type="predicted"/>
<dbReference type="PRINTS" id="PR00410">
    <property type="entry name" value="PHEHYDRXLASE"/>
</dbReference>
<dbReference type="CDD" id="cd06187">
    <property type="entry name" value="O2ase_reductase_like"/>
    <property type="match status" value="1"/>
</dbReference>
<dbReference type="GO" id="GO:0016491">
    <property type="term" value="F:oxidoreductase activity"/>
    <property type="evidence" value="ECO:0007669"/>
    <property type="project" value="InterPro"/>
</dbReference>
<dbReference type="InterPro" id="IPR039261">
    <property type="entry name" value="FNR_nucleotide-bd"/>
</dbReference>
<dbReference type="InterPro" id="IPR050415">
    <property type="entry name" value="MRET"/>
</dbReference>
<keyword evidence="3" id="KW-0411">Iron-sulfur</keyword>
<keyword evidence="2" id="KW-0001">2Fe-2S</keyword>
<keyword evidence="2" id="KW-0479">Metal-binding</keyword>
<gene>
    <name evidence="5" type="ORF">Ate02nite_23030</name>
</gene>
<organism evidence="5 6">
    <name type="scientific">Paractinoplanes tereljensis</name>
    <dbReference type="NCBI Taxonomy" id="571912"/>
    <lineage>
        <taxon>Bacteria</taxon>
        <taxon>Bacillati</taxon>
        <taxon>Actinomycetota</taxon>
        <taxon>Actinomycetes</taxon>
        <taxon>Micromonosporales</taxon>
        <taxon>Micromonosporaceae</taxon>
        <taxon>Paractinoplanes</taxon>
    </lineage>
</organism>
<dbReference type="PANTHER" id="PTHR47354:SF5">
    <property type="entry name" value="PROTEIN RFBI"/>
    <property type="match status" value="1"/>
</dbReference>
<feature type="domain" description="FAD-binding FR-type" evidence="4">
    <location>
        <begin position="1"/>
        <end position="101"/>
    </location>
</feature>
<dbReference type="InterPro" id="IPR017927">
    <property type="entry name" value="FAD-bd_FR_type"/>
</dbReference>
<dbReference type="Pfam" id="PF00175">
    <property type="entry name" value="NAD_binding_1"/>
    <property type="match status" value="1"/>
</dbReference>
<dbReference type="InterPro" id="IPR001433">
    <property type="entry name" value="OxRdtase_FAD/NAD-bd"/>
</dbReference>
<evidence type="ECO:0000256" key="3">
    <source>
        <dbReference type="ARBA" id="ARBA00023014"/>
    </source>
</evidence>
<evidence type="ECO:0000259" key="4">
    <source>
        <dbReference type="PROSITE" id="PS51384"/>
    </source>
</evidence>
<dbReference type="EMBL" id="BOMY01000016">
    <property type="protein sequence ID" value="GIF19573.1"/>
    <property type="molecule type" value="Genomic_DNA"/>
</dbReference>
<evidence type="ECO:0000313" key="6">
    <source>
        <dbReference type="Proteomes" id="UP000623608"/>
    </source>
</evidence>
<dbReference type="Gene3D" id="3.40.50.80">
    <property type="entry name" value="Nucleotide-binding domain of ferredoxin-NADP reductase (FNR) module"/>
    <property type="match status" value="1"/>
</dbReference>
<reference evidence="5" key="1">
    <citation type="submission" date="2021-01" db="EMBL/GenBank/DDBJ databases">
        <title>Whole genome shotgun sequence of Actinoplanes tereljensis NBRC 105297.</title>
        <authorList>
            <person name="Komaki H."/>
            <person name="Tamura T."/>
        </authorList>
    </citation>
    <scope>NUCLEOTIDE SEQUENCE</scope>
    <source>
        <strain evidence="5">NBRC 105297</strain>
    </source>
</reference>
<evidence type="ECO:0000256" key="1">
    <source>
        <dbReference type="ARBA" id="ARBA00001974"/>
    </source>
</evidence>
<dbReference type="AlphaFoldDB" id="A0A919NJZ8"/>
<dbReference type="SUPFAM" id="SSF63380">
    <property type="entry name" value="Riboflavin synthase domain-like"/>
    <property type="match status" value="1"/>
</dbReference>
<dbReference type="InterPro" id="IPR017938">
    <property type="entry name" value="Riboflavin_synthase-like_b-brl"/>
</dbReference>
<evidence type="ECO:0000313" key="5">
    <source>
        <dbReference type="EMBL" id="GIF19573.1"/>
    </source>
</evidence>
<evidence type="ECO:0000256" key="2">
    <source>
        <dbReference type="ARBA" id="ARBA00022714"/>
    </source>
</evidence>
<dbReference type="PANTHER" id="PTHR47354">
    <property type="entry name" value="NADH OXIDOREDUCTASE HCR"/>
    <property type="match status" value="1"/>
</dbReference>
<dbReference type="GO" id="GO:0051537">
    <property type="term" value="F:2 iron, 2 sulfur cluster binding"/>
    <property type="evidence" value="ECO:0007669"/>
    <property type="project" value="UniProtKB-KW"/>
</dbReference>
<keyword evidence="2" id="KW-0408">Iron</keyword>
<dbReference type="Gene3D" id="2.40.30.10">
    <property type="entry name" value="Translation factors"/>
    <property type="match status" value="1"/>
</dbReference>
<protein>
    <recommendedName>
        <fullName evidence="4">FAD-binding FR-type domain-containing protein</fullName>
    </recommendedName>
</protein>
<dbReference type="Proteomes" id="UP000623608">
    <property type="component" value="Unassembled WGS sequence"/>
</dbReference>
<dbReference type="InterPro" id="IPR008333">
    <property type="entry name" value="Cbr1-like_FAD-bd_dom"/>
</dbReference>